<evidence type="ECO:0000256" key="6">
    <source>
        <dbReference type="SAM" id="MobiDB-lite"/>
    </source>
</evidence>
<organism evidence="8 9">
    <name type="scientific">Frankia casuarinae (strain DSM 45818 / CECT 9043 / HFP020203 / CcI3)</name>
    <dbReference type="NCBI Taxonomy" id="106370"/>
    <lineage>
        <taxon>Bacteria</taxon>
        <taxon>Bacillati</taxon>
        <taxon>Actinomycetota</taxon>
        <taxon>Actinomycetes</taxon>
        <taxon>Frankiales</taxon>
        <taxon>Frankiaceae</taxon>
        <taxon>Frankia</taxon>
    </lineage>
</organism>
<evidence type="ECO:0000313" key="9">
    <source>
        <dbReference type="Proteomes" id="UP000001937"/>
    </source>
</evidence>
<sequence>MIGQLPGPALLFCPADRPDRFAKAAAAADGVILDLEDGVAAADRPRARRALRESILDPLRTIIRINPAGTADYDEDLRALADTPYPVVMLAKTESAEQVAAVGPRRVVALCETPRGVLAAAEIAAVPTTIGVMWGAEDLVAALGGRSSRDEAGRYRGVALHARASVLLAAGAHGRVAVDSVYLDIADVDGLAAEARDAVASGFAAKACIHPRQVAAVRQAFAPSADEVAWARRVLDAATHSAGVFSFEGRMVDAPVLRHAERTLAATEHDPAVAVTDSPADQRRRQDLPRSVDNPARHGPPRPGRGNMEG</sequence>
<dbReference type="HOGENOM" id="CLU_044864_2_1_11"/>
<evidence type="ECO:0000256" key="4">
    <source>
        <dbReference type="PIRSR" id="PIRSR015582-1"/>
    </source>
</evidence>
<name>Q2J8V9_FRACC</name>
<comment type="cofactor">
    <cofactor evidence="1">
        <name>Mg(2+)</name>
        <dbReference type="ChEBI" id="CHEBI:18420"/>
    </cofactor>
</comment>
<evidence type="ECO:0000256" key="1">
    <source>
        <dbReference type="ARBA" id="ARBA00001946"/>
    </source>
</evidence>
<dbReference type="GO" id="GO:0003824">
    <property type="term" value="F:catalytic activity"/>
    <property type="evidence" value="ECO:0007669"/>
    <property type="project" value="InterPro"/>
</dbReference>
<dbReference type="Pfam" id="PF03328">
    <property type="entry name" value="HpcH_HpaI"/>
    <property type="match status" value="1"/>
</dbReference>
<accession>Q2J8V9</accession>
<dbReference type="PhylomeDB" id="Q2J8V9"/>
<evidence type="ECO:0000256" key="2">
    <source>
        <dbReference type="ARBA" id="ARBA00022723"/>
    </source>
</evidence>
<feature type="binding site" evidence="5">
    <location>
        <position position="138"/>
    </location>
    <ligand>
        <name>Mg(2+)</name>
        <dbReference type="ChEBI" id="CHEBI:18420"/>
    </ligand>
</feature>
<dbReference type="AlphaFoldDB" id="Q2J8V9"/>
<evidence type="ECO:0000256" key="3">
    <source>
        <dbReference type="ARBA" id="ARBA00022842"/>
    </source>
</evidence>
<keyword evidence="2 5" id="KW-0479">Metal-binding</keyword>
<dbReference type="GO" id="GO:0000287">
    <property type="term" value="F:magnesium ion binding"/>
    <property type="evidence" value="ECO:0007669"/>
    <property type="project" value="TreeGrafter"/>
</dbReference>
<dbReference type="KEGG" id="fra:Francci3_2925"/>
<feature type="binding site" evidence="4">
    <location>
        <position position="64"/>
    </location>
    <ligand>
        <name>substrate</name>
    </ligand>
</feature>
<dbReference type="OrthoDB" id="5172636at2"/>
<feature type="binding site" evidence="4">
    <location>
        <position position="112"/>
    </location>
    <ligand>
        <name>substrate</name>
    </ligand>
</feature>
<evidence type="ECO:0000313" key="8">
    <source>
        <dbReference type="EMBL" id="ABD12283.1"/>
    </source>
</evidence>
<dbReference type="InterPro" id="IPR015813">
    <property type="entry name" value="Pyrv/PenolPyrv_kinase-like_dom"/>
</dbReference>
<protein>
    <submittedName>
        <fullName evidence="8">HpcH/HpaI aldolase</fullName>
    </submittedName>
</protein>
<dbReference type="PANTHER" id="PTHR32308:SF10">
    <property type="entry name" value="CITRATE LYASE SUBUNIT BETA"/>
    <property type="match status" value="1"/>
</dbReference>
<evidence type="ECO:0000256" key="5">
    <source>
        <dbReference type="PIRSR" id="PIRSR015582-2"/>
    </source>
</evidence>
<dbReference type="InterPro" id="IPR011206">
    <property type="entry name" value="Citrate_lyase_beta/mcl1/mcl2"/>
</dbReference>
<dbReference type="SUPFAM" id="SSF51621">
    <property type="entry name" value="Phosphoenolpyruvate/pyruvate domain"/>
    <property type="match status" value="1"/>
</dbReference>
<dbReference type="STRING" id="106370.Francci3_2925"/>
<proteinExistence type="predicted"/>
<dbReference type="InterPro" id="IPR040442">
    <property type="entry name" value="Pyrv_kinase-like_dom_sf"/>
</dbReference>
<dbReference type="RefSeq" id="WP_011437312.1">
    <property type="nucleotide sequence ID" value="NC_007777.1"/>
</dbReference>
<keyword evidence="9" id="KW-1185">Reference proteome</keyword>
<dbReference type="PIRSF" id="PIRSF015582">
    <property type="entry name" value="Cit_lyase_B"/>
    <property type="match status" value="1"/>
</dbReference>
<dbReference type="GO" id="GO:0006107">
    <property type="term" value="P:oxaloacetate metabolic process"/>
    <property type="evidence" value="ECO:0007669"/>
    <property type="project" value="TreeGrafter"/>
</dbReference>
<dbReference type="Proteomes" id="UP000001937">
    <property type="component" value="Chromosome"/>
</dbReference>
<feature type="binding site" evidence="5">
    <location>
        <position position="112"/>
    </location>
    <ligand>
        <name>Mg(2+)</name>
        <dbReference type="ChEBI" id="CHEBI:18420"/>
    </ligand>
</feature>
<dbReference type="Gene3D" id="3.20.20.60">
    <property type="entry name" value="Phosphoenolpyruvate-binding domains"/>
    <property type="match status" value="1"/>
</dbReference>
<feature type="compositionally biased region" description="Basic and acidic residues" evidence="6">
    <location>
        <begin position="280"/>
        <end position="290"/>
    </location>
</feature>
<dbReference type="PANTHER" id="PTHR32308">
    <property type="entry name" value="LYASE BETA SUBUNIT, PUTATIVE (AFU_ORTHOLOGUE AFUA_4G13030)-RELATED"/>
    <property type="match status" value="1"/>
</dbReference>
<gene>
    <name evidence="8" type="ordered locus">Francci3_2925</name>
</gene>
<keyword evidence="3 5" id="KW-0460">Magnesium</keyword>
<feature type="region of interest" description="Disordered" evidence="6">
    <location>
        <begin position="263"/>
        <end position="310"/>
    </location>
</feature>
<dbReference type="InterPro" id="IPR005000">
    <property type="entry name" value="Aldolase/citrate-lyase_domain"/>
</dbReference>
<dbReference type="eggNOG" id="COG2301">
    <property type="taxonomic scope" value="Bacteria"/>
</dbReference>
<reference evidence="8 9" key="1">
    <citation type="journal article" date="2007" name="Genome Res.">
        <title>Genome characteristics of facultatively symbiotic Frankia sp. strains reflect host range and host plant biogeography.</title>
        <authorList>
            <person name="Normand P."/>
            <person name="Lapierre P."/>
            <person name="Tisa L.S."/>
            <person name="Gogarten J.P."/>
            <person name="Alloisio N."/>
            <person name="Bagnarol E."/>
            <person name="Bassi C.A."/>
            <person name="Berry A.M."/>
            <person name="Bickhart D.M."/>
            <person name="Choisne N."/>
            <person name="Couloux A."/>
            <person name="Cournoyer B."/>
            <person name="Cruveiller S."/>
            <person name="Daubin V."/>
            <person name="Demange N."/>
            <person name="Francino M.P."/>
            <person name="Goltsman E."/>
            <person name="Huang Y."/>
            <person name="Kopp O.R."/>
            <person name="Labarre L."/>
            <person name="Lapidus A."/>
            <person name="Lavire C."/>
            <person name="Marechal J."/>
            <person name="Martinez M."/>
            <person name="Mastronunzio J.E."/>
            <person name="Mullin B.C."/>
            <person name="Niemann J."/>
            <person name="Pujic P."/>
            <person name="Rawnsley T."/>
            <person name="Rouy Z."/>
            <person name="Schenowitz C."/>
            <person name="Sellstedt A."/>
            <person name="Tavares F."/>
            <person name="Tomkins J.P."/>
            <person name="Vallenet D."/>
            <person name="Valverde C."/>
            <person name="Wall L.G."/>
            <person name="Wang Y."/>
            <person name="Medigue C."/>
            <person name="Benson D.R."/>
        </authorList>
    </citation>
    <scope>NUCLEOTIDE SEQUENCE [LARGE SCALE GENOMIC DNA]</scope>
    <source>
        <strain evidence="9">DSM 45818 / CECT 9043 / CcI3</strain>
    </source>
</reference>
<evidence type="ECO:0000259" key="7">
    <source>
        <dbReference type="Pfam" id="PF03328"/>
    </source>
</evidence>
<dbReference type="EMBL" id="CP000249">
    <property type="protein sequence ID" value="ABD12283.1"/>
    <property type="molecule type" value="Genomic_DNA"/>
</dbReference>
<feature type="domain" description="HpcH/HpaI aldolase/citrate lyase" evidence="7">
    <location>
        <begin position="10"/>
        <end position="211"/>
    </location>
</feature>